<dbReference type="RefSeq" id="WP_351962656.1">
    <property type="nucleotide sequence ID" value="NZ_JBEOZM010000054.1"/>
</dbReference>
<accession>A0ABV1TWL9</accession>
<evidence type="ECO:0000313" key="2">
    <source>
        <dbReference type="Proteomes" id="UP001490365"/>
    </source>
</evidence>
<proteinExistence type="predicted"/>
<name>A0ABV1TWL9_9ACTN</name>
<gene>
    <name evidence="1" type="ORF">ABT211_45535</name>
</gene>
<reference evidence="1 2" key="1">
    <citation type="submission" date="2024-06" db="EMBL/GenBank/DDBJ databases">
        <title>The Natural Products Discovery Center: Release of the First 8490 Sequenced Strains for Exploring Actinobacteria Biosynthetic Diversity.</title>
        <authorList>
            <person name="Kalkreuter E."/>
            <person name="Kautsar S.A."/>
            <person name="Yang D."/>
            <person name="Bader C.D."/>
            <person name="Teijaro C.N."/>
            <person name="Fluegel L."/>
            <person name="Davis C.M."/>
            <person name="Simpson J.R."/>
            <person name="Lauterbach L."/>
            <person name="Steele A.D."/>
            <person name="Gui C."/>
            <person name="Meng S."/>
            <person name="Li G."/>
            <person name="Viehrig K."/>
            <person name="Ye F."/>
            <person name="Su P."/>
            <person name="Kiefer A.F."/>
            <person name="Nichols A."/>
            <person name="Cepeda A.J."/>
            <person name="Yan W."/>
            <person name="Fan B."/>
            <person name="Jiang Y."/>
            <person name="Adhikari A."/>
            <person name="Zheng C.-J."/>
            <person name="Schuster L."/>
            <person name="Cowan T.M."/>
            <person name="Smanski M.J."/>
            <person name="Chevrette M.G."/>
            <person name="De Carvalho L.P.S."/>
            <person name="Shen B."/>
        </authorList>
    </citation>
    <scope>NUCLEOTIDE SEQUENCE [LARGE SCALE GENOMIC DNA]</scope>
    <source>
        <strain evidence="1 2">NPDC001694</strain>
    </source>
</reference>
<protein>
    <submittedName>
        <fullName evidence="1">DUF6233 domain-containing protein</fullName>
    </submittedName>
</protein>
<comment type="caution">
    <text evidence="1">The sequence shown here is derived from an EMBL/GenBank/DDBJ whole genome shotgun (WGS) entry which is preliminary data.</text>
</comment>
<dbReference type="Proteomes" id="UP001490365">
    <property type="component" value="Unassembled WGS sequence"/>
</dbReference>
<dbReference type="Pfam" id="PF19746">
    <property type="entry name" value="DUF6233"/>
    <property type="match status" value="1"/>
</dbReference>
<dbReference type="EMBL" id="JBEOZM010000054">
    <property type="protein sequence ID" value="MER6274440.1"/>
    <property type="molecule type" value="Genomic_DNA"/>
</dbReference>
<sequence length="140" mass="15803">MFDNSRDLPDDLDRLQTLRIWHAMWLERIDRKTADLRQRQAEEERGRARRPLAPDWILELNRATGHPLAVHAGDCGMAGRRKRPVGRDGVRRLLTIDGVPACPICRPDTALRITDLLAGLLRGRVQLPHAALRGPALGRS</sequence>
<evidence type="ECO:0000313" key="1">
    <source>
        <dbReference type="EMBL" id="MER6274440.1"/>
    </source>
</evidence>
<dbReference type="InterPro" id="IPR046200">
    <property type="entry name" value="DUF6233"/>
</dbReference>
<organism evidence="1 2">
    <name type="scientific">Streptomyces sp. 900105755</name>
    <dbReference type="NCBI Taxonomy" id="3154389"/>
    <lineage>
        <taxon>Bacteria</taxon>
        <taxon>Bacillati</taxon>
        <taxon>Actinomycetota</taxon>
        <taxon>Actinomycetes</taxon>
        <taxon>Kitasatosporales</taxon>
        <taxon>Streptomycetaceae</taxon>
        <taxon>Streptomyces</taxon>
    </lineage>
</organism>
<keyword evidence="2" id="KW-1185">Reference proteome</keyword>